<keyword evidence="3" id="KW-1185">Reference proteome</keyword>
<evidence type="ECO:0000259" key="1">
    <source>
        <dbReference type="Pfam" id="PF13468"/>
    </source>
</evidence>
<accession>A0A2A4FRY3</accession>
<organism evidence="2 3">
    <name type="scientific">Rhizorhabdus dicambivorans</name>
    <dbReference type="NCBI Taxonomy" id="1850238"/>
    <lineage>
        <taxon>Bacteria</taxon>
        <taxon>Pseudomonadati</taxon>
        <taxon>Pseudomonadota</taxon>
        <taxon>Alphaproteobacteria</taxon>
        <taxon>Sphingomonadales</taxon>
        <taxon>Sphingomonadaceae</taxon>
        <taxon>Rhizorhabdus</taxon>
    </lineage>
</organism>
<protein>
    <recommendedName>
        <fullName evidence="1">Glyoxalase-like domain-containing protein</fullName>
    </recommendedName>
</protein>
<evidence type="ECO:0000313" key="2">
    <source>
        <dbReference type="EMBL" id="PCE40161.1"/>
    </source>
</evidence>
<dbReference type="KEGG" id="rdi:CMV14_19460"/>
<evidence type="ECO:0000313" key="3">
    <source>
        <dbReference type="Proteomes" id="UP000218934"/>
    </source>
</evidence>
<dbReference type="Gene3D" id="3.10.180.10">
    <property type="entry name" value="2,3-Dihydroxybiphenyl 1,2-Dioxygenase, domain 1"/>
    <property type="match status" value="1"/>
</dbReference>
<feature type="domain" description="Glyoxalase-like" evidence="1">
    <location>
        <begin position="4"/>
        <end position="161"/>
    </location>
</feature>
<comment type="caution">
    <text evidence="2">The sequence shown here is derived from an EMBL/GenBank/DDBJ whole genome shotgun (WGS) entry which is preliminary data.</text>
</comment>
<dbReference type="RefSeq" id="WP_066961428.1">
    <property type="nucleotide sequence ID" value="NZ_CP023449.1"/>
</dbReference>
<dbReference type="Proteomes" id="UP000218934">
    <property type="component" value="Unassembled WGS sequence"/>
</dbReference>
<dbReference type="Pfam" id="PF13468">
    <property type="entry name" value="Glyoxalase_3"/>
    <property type="match status" value="1"/>
</dbReference>
<dbReference type="OrthoDB" id="8451710at2"/>
<dbReference type="InterPro" id="IPR029068">
    <property type="entry name" value="Glyas_Bleomycin-R_OHBP_Dase"/>
</dbReference>
<dbReference type="EMBL" id="NWUF01000034">
    <property type="protein sequence ID" value="PCE40161.1"/>
    <property type="molecule type" value="Genomic_DNA"/>
</dbReference>
<name>A0A2A4FRY3_9SPHN</name>
<gene>
    <name evidence="2" type="ORF">COO09_21895</name>
</gene>
<reference evidence="2 3" key="1">
    <citation type="submission" date="2017-09" db="EMBL/GenBank/DDBJ databases">
        <title>The Catabolism of 3,6-Dichlorosalicylic acid is Initiated by the Cytochrome P450 Monooxygenase DsmABC in Rhizorhabdus dicambivorans Ndbn-20.</title>
        <authorList>
            <person name="Na L."/>
        </authorList>
    </citation>
    <scope>NUCLEOTIDE SEQUENCE [LARGE SCALE GENOMIC DNA]</scope>
    <source>
        <strain evidence="2 3">Ndbn-20m</strain>
    </source>
</reference>
<proteinExistence type="predicted"/>
<dbReference type="AlphaFoldDB" id="A0A2A4FRY3"/>
<sequence length="230" mass="25332">MLKLDHFCLFAPNHYKAAFDLSAETGLRHYDGGFFPKAGIGTKIFPLAADLFIEVEGFVDMSIARALWRSKSSVASWLNRPEFFAGWCFRAESEDELRAFADLRGISVDTTSLDADNAQQMMNGEKVILSLAPTAADAWPAGQPNVYFWPDMLKHDARYPTDPHTGRFDGQGLAWIEVGGTVENFDAYFCGMTTAAEHPIRFNGQSPGLYAVAVNTPAGEKVIRRPSISG</sequence>
<dbReference type="InterPro" id="IPR025870">
    <property type="entry name" value="Glyoxalase-like_dom"/>
</dbReference>